<dbReference type="EMBL" id="JACHMK010000001">
    <property type="protein sequence ID" value="MBB6333444.1"/>
    <property type="molecule type" value="Genomic_DNA"/>
</dbReference>
<reference evidence="1" key="1">
    <citation type="submission" date="2020-08" db="EMBL/GenBank/DDBJ databases">
        <title>Sequencing the genomes of 1000 actinobacteria strains.</title>
        <authorList>
            <person name="Klenk H.-P."/>
        </authorList>
    </citation>
    <scope>NUCLEOTIDE SEQUENCE</scope>
    <source>
        <strain evidence="1">DSM 10695</strain>
    </source>
</reference>
<proteinExistence type="predicted"/>
<protein>
    <recommendedName>
        <fullName evidence="4">DUF3459 domain-containing protein</fullName>
    </recommendedName>
</protein>
<organism evidence="1 3">
    <name type="scientific">Schaalia hyovaginalis</name>
    <dbReference type="NCBI Taxonomy" id="29316"/>
    <lineage>
        <taxon>Bacteria</taxon>
        <taxon>Bacillati</taxon>
        <taxon>Actinomycetota</taxon>
        <taxon>Actinomycetes</taxon>
        <taxon>Actinomycetales</taxon>
        <taxon>Actinomycetaceae</taxon>
        <taxon>Schaalia</taxon>
    </lineage>
</organism>
<accession>A0A923E046</accession>
<keyword evidence="3" id="KW-1185">Reference proteome</keyword>
<name>A0A923E046_9ACTO</name>
<evidence type="ECO:0000313" key="3">
    <source>
        <dbReference type="Proteomes" id="UP000617426"/>
    </source>
</evidence>
<evidence type="ECO:0000313" key="1">
    <source>
        <dbReference type="EMBL" id="MBB6333444.1"/>
    </source>
</evidence>
<gene>
    <name evidence="1" type="ORF">HD592_000009</name>
    <name evidence="2" type="ORF">HD592_002311</name>
</gene>
<dbReference type="Proteomes" id="UP000617426">
    <property type="component" value="Unassembled WGS sequence"/>
</dbReference>
<dbReference type="RefSeq" id="WP_246429947.1">
    <property type="nucleotide sequence ID" value="NZ_JACHMK010000001.1"/>
</dbReference>
<comment type="caution">
    <text evidence="1">The sequence shown here is derived from an EMBL/GenBank/DDBJ whole genome shotgun (WGS) entry which is preliminary data.</text>
</comment>
<sequence length="101" mass="11030">MLSLYRELARLRKRLLDDAHRVEWIETGDRNLLAFRAGALVCATNTGDEDALVALPAGARPLLSTASSPSVEVITSSRRGDLVDNAVPANSTSWWELVPRS</sequence>
<evidence type="ECO:0000313" key="2">
    <source>
        <dbReference type="EMBL" id="MBB6335746.1"/>
    </source>
</evidence>
<evidence type="ECO:0008006" key="4">
    <source>
        <dbReference type="Google" id="ProtNLM"/>
    </source>
</evidence>
<dbReference type="AlphaFoldDB" id="A0A923E046"/>
<dbReference type="EMBL" id="JACHMK010000001">
    <property type="protein sequence ID" value="MBB6335746.1"/>
    <property type="molecule type" value="Genomic_DNA"/>
</dbReference>